<feature type="non-terminal residue" evidence="1">
    <location>
        <position position="91"/>
    </location>
</feature>
<dbReference type="eggNOG" id="ENOG502RCNS">
    <property type="taxonomic scope" value="Eukaryota"/>
</dbReference>
<keyword evidence="2" id="KW-1185">Reference proteome</keyword>
<dbReference type="STRING" id="743788.S8EF15"/>
<dbReference type="InParanoid" id="S8EF15"/>
<protein>
    <submittedName>
        <fullName evidence="1">Uncharacterized protein</fullName>
    </submittedName>
</protein>
<dbReference type="OrthoDB" id="3227343at2759"/>
<organism evidence="1 2">
    <name type="scientific">Fomitopsis schrenkii</name>
    <name type="common">Brown rot fungus</name>
    <dbReference type="NCBI Taxonomy" id="2126942"/>
    <lineage>
        <taxon>Eukaryota</taxon>
        <taxon>Fungi</taxon>
        <taxon>Dikarya</taxon>
        <taxon>Basidiomycota</taxon>
        <taxon>Agaricomycotina</taxon>
        <taxon>Agaricomycetes</taxon>
        <taxon>Polyporales</taxon>
        <taxon>Fomitopsis</taxon>
    </lineage>
</organism>
<dbReference type="HOGENOM" id="CLU_142395_1_0_1"/>
<reference evidence="1 2" key="1">
    <citation type="journal article" date="2012" name="Science">
        <title>The Paleozoic origin of enzymatic lignin decomposition reconstructed from 31 fungal genomes.</title>
        <authorList>
            <person name="Floudas D."/>
            <person name="Binder M."/>
            <person name="Riley R."/>
            <person name="Barry K."/>
            <person name="Blanchette R.A."/>
            <person name="Henrissat B."/>
            <person name="Martinez A.T."/>
            <person name="Otillar R."/>
            <person name="Spatafora J.W."/>
            <person name="Yadav J.S."/>
            <person name="Aerts A."/>
            <person name="Benoit I."/>
            <person name="Boyd A."/>
            <person name="Carlson A."/>
            <person name="Copeland A."/>
            <person name="Coutinho P.M."/>
            <person name="de Vries R.P."/>
            <person name="Ferreira P."/>
            <person name="Findley K."/>
            <person name="Foster B."/>
            <person name="Gaskell J."/>
            <person name="Glotzer D."/>
            <person name="Gorecki P."/>
            <person name="Heitman J."/>
            <person name="Hesse C."/>
            <person name="Hori C."/>
            <person name="Igarashi K."/>
            <person name="Jurgens J.A."/>
            <person name="Kallen N."/>
            <person name="Kersten P."/>
            <person name="Kohler A."/>
            <person name="Kuees U."/>
            <person name="Kumar T.K.A."/>
            <person name="Kuo A."/>
            <person name="LaButti K."/>
            <person name="Larrondo L.F."/>
            <person name="Lindquist E."/>
            <person name="Ling A."/>
            <person name="Lombard V."/>
            <person name="Lucas S."/>
            <person name="Lundell T."/>
            <person name="Martin R."/>
            <person name="McLaughlin D.J."/>
            <person name="Morgenstern I."/>
            <person name="Morin E."/>
            <person name="Murat C."/>
            <person name="Nagy L.G."/>
            <person name="Nolan M."/>
            <person name="Ohm R.A."/>
            <person name="Patyshakuliyeva A."/>
            <person name="Rokas A."/>
            <person name="Ruiz-Duenas F.J."/>
            <person name="Sabat G."/>
            <person name="Salamov A."/>
            <person name="Samejima M."/>
            <person name="Schmutz J."/>
            <person name="Slot J.C."/>
            <person name="St John F."/>
            <person name="Stenlid J."/>
            <person name="Sun H."/>
            <person name="Sun S."/>
            <person name="Syed K."/>
            <person name="Tsang A."/>
            <person name="Wiebenga A."/>
            <person name="Young D."/>
            <person name="Pisabarro A."/>
            <person name="Eastwood D.C."/>
            <person name="Martin F."/>
            <person name="Cullen D."/>
            <person name="Grigoriev I.V."/>
            <person name="Hibbett D.S."/>
        </authorList>
    </citation>
    <scope>NUCLEOTIDE SEQUENCE</scope>
    <source>
        <strain evidence="2">FP-58527</strain>
    </source>
</reference>
<accession>S8EF15</accession>
<dbReference type="Proteomes" id="UP000015241">
    <property type="component" value="Unassembled WGS sequence"/>
</dbReference>
<evidence type="ECO:0000313" key="1">
    <source>
        <dbReference type="EMBL" id="EPT01764.1"/>
    </source>
</evidence>
<dbReference type="EMBL" id="KE504139">
    <property type="protein sequence ID" value="EPT01764.1"/>
    <property type="molecule type" value="Genomic_DNA"/>
</dbReference>
<gene>
    <name evidence="1" type="ORF">FOMPIDRAFT_1096796</name>
</gene>
<sequence length="91" mass="10173">SSASATTGFAPFELNYGYMPRMVREIAPSAAMPGVRDFAERALDNLRMAHDAIIASRVSQTYYANQLRRNELPAYNEHFAVGRLAYLSTEN</sequence>
<evidence type="ECO:0000313" key="2">
    <source>
        <dbReference type="Proteomes" id="UP000015241"/>
    </source>
</evidence>
<name>S8EF15_FOMSC</name>
<dbReference type="AlphaFoldDB" id="S8EF15"/>
<proteinExistence type="predicted"/>
<feature type="non-terminal residue" evidence="1">
    <location>
        <position position="1"/>
    </location>
</feature>